<feature type="non-terminal residue" evidence="2">
    <location>
        <position position="147"/>
    </location>
</feature>
<dbReference type="Pfam" id="PF03732">
    <property type="entry name" value="Retrotrans_gag"/>
    <property type="match status" value="1"/>
</dbReference>
<evidence type="ECO:0000259" key="1">
    <source>
        <dbReference type="Pfam" id="PF03732"/>
    </source>
</evidence>
<dbReference type="PANTHER" id="PTHR33223:SF11">
    <property type="entry name" value="ELEMENT PROTEIN, PUTATIVE-RELATED"/>
    <property type="match status" value="1"/>
</dbReference>
<gene>
    <name evidence="2" type="ORF">glysoja_045498</name>
</gene>
<accession>A0A0B2P6E4</accession>
<evidence type="ECO:0000313" key="2">
    <source>
        <dbReference type="EMBL" id="KHN03202.1"/>
    </source>
</evidence>
<dbReference type="PANTHER" id="PTHR33223">
    <property type="entry name" value="CCHC-TYPE DOMAIN-CONTAINING PROTEIN"/>
    <property type="match status" value="1"/>
</dbReference>
<dbReference type="AlphaFoldDB" id="A0A0B2P6E4"/>
<dbReference type="EMBL" id="KN669878">
    <property type="protein sequence ID" value="KHN03202.1"/>
    <property type="molecule type" value="Genomic_DNA"/>
</dbReference>
<name>A0A0B2P6E4_GLYSO</name>
<proteinExistence type="predicted"/>
<organism evidence="2">
    <name type="scientific">Glycine soja</name>
    <name type="common">Wild soybean</name>
    <dbReference type="NCBI Taxonomy" id="3848"/>
    <lineage>
        <taxon>Eukaryota</taxon>
        <taxon>Viridiplantae</taxon>
        <taxon>Streptophyta</taxon>
        <taxon>Embryophyta</taxon>
        <taxon>Tracheophyta</taxon>
        <taxon>Spermatophyta</taxon>
        <taxon>Magnoliopsida</taxon>
        <taxon>eudicotyledons</taxon>
        <taxon>Gunneridae</taxon>
        <taxon>Pentapetalae</taxon>
        <taxon>rosids</taxon>
        <taxon>fabids</taxon>
        <taxon>Fabales</taxon>
        <taxon>Fabaceae</taxon>
        <taxon>Papilionoideae</taxon>
        <taxon>50 kb inversion clade</taxon>
        <taxon>NPAAA clade</taxon>
        <taxon>indigoferoid/millettioid clade</taxon>
        <taxon>Phaseoleae</taxon>
        <taxon>Glycine</taxon>
        <taxon>Glycine subgen. Soja</taxon>
    </lineage>
</organism>
<dbReference type="InterPro" id="IPR005162">
    <property type="entry name" value="Retrotrans_gag_dom"/>
</dbReference>
<protein>
    <recommendedName>
        <fullName evidence="1">Retrotransposon gag domain-containing protein</fullName>
    </recommendedName>
</protein>
<reference evidence="2" key="1">
    <citation type="submission" date="2014-07" db="EMBL/GenBank/DDBJ databases">
        <title>Identification of a novel salt tolerance gene in wild soybean by whole-genome sequencing.</title>
        <authorList>
            <person name="Lam H.-M."/>
            <person name="Qi X."/>
            <person name="Li M.-W."/>
            <person name="Liu X."/>
            <person name="Xie M."/>
            <person name="Ni M."/>
            <person name="Xu X."/>
        </authorList>
    </citation>
    <scope>NUCLEOTIDE SEQUENCE [LARGE SCALE GENOMIC DNA]</scope>
    <source>
        <tissue evidence="2">Root</tissue>
    </source>
</reference>
<feature type="domain" description="Retrotransposon gag" evidence="1">
    <location>
        <begin position="66"/>
        <end position="113"/>
    </location>
</feature>
<sequence>HSLIHLIQGNLFQGLPNEDPYAHLATIIEICNTIKIAGVLDEAIRVSLFSFSLAGEAKRWLHSFKAAISSFHQFPNESLSEALERFRGLLRKTPTHGFSEPIQLNMFTDGLRPQTKQLLDASVGRKIKLKTPEEATELIENMSASDH</sequence>
<feature type="non-terminal residue" evidence="2">
    <location>
        <position position="1"/>
    </location>
</feature>
<dbReference type="Proteomes" id="UP000053555">
    <property type="component" value="Unassembled WGS sequence"/>
</dbReference>